<reference evidence="1 3" key="1">
    <citation type="journal article" date="2005" name="PLoS Biol.">
        <title>Three Prochlorococcus cyanophage genomes: signature features and ecological interpretations.</title>
        <authorList>
            <person name="Sullivan M.B."/>
            <person name="Coleman M.L."/>
            <person name="Weigele P."/>
            <person name="Rohwer F."/>
            <person name="Chisholm S.W."/>
        </authorList>
    </citation>
    <scope>NUCLEOTIDE SEQUENCE</scope>
</reference>
<dbReference type="InterPro" id="IPR021674">
    <property type="entry name" value="Phage_T4_Gp14_neck-protein"/>
</dbReference>
<dbReference type="RefSeq" id="YP_214353.1">
    <property type="nucleotide sequence ID" value="NC_006883.2"/>
</dbReference>
<reference evidence="2 4" key="2">
    <citation type="submission" date="2009-10" db="EMBL/GenBank/DDBJ databases">
        <title>The Genome Sequence of Prochlorococcus phage P-SSM2.</title>
        <authorList>
            <consortium name="The Broad Institute Genome Sequencing Platform"/>
            <person name="Henn M.R."/>
            <person name="Sullivan M.S."/>
            <person name="Osburne M.S."/>
            <person name="Levin J."/>
            <person name="Malboeuf C."/>
            <person name="Casali M."/>
            <person name="Russ C."/>
            <person name="Lennon N."/>
            <person name="Chapman S.B."/>
            <person name="Erlich R."/>
            <person name="Young S.K."/>
            <person name="Koehrsen M."/>
            <person name="Yandava C."/>
            <person name="Zeng Q."/>
            <person name="Alvarado L."/>
            <person name="Anderson S."/>
            <person name="Berlin A."/>
            <person name="Borenstein D."/>
            <person name="Chen Z."/>
            <person name="Engels R."/>
            <person name="Freedman E."/>
            <person name="Gellesch M."/>
            <person name="Goldberg J."/>
            <person name="Green L."/>
            <person name="Griggs A."/>
            <person name="Gujja S."/>
            <person name="Heilman E.R."/>
            <person name="Heiman D."/>
            <person name="Hepburn T."/>
            <person name="Howarth C."/>
            <person name="Jen D."/>
            <person name="Larson L."/>
            <person name="Lewis B."/>
            <person name="Mehta T."/>
            <person name="Park D."/>
            <person name="Pearson M."/>
            <person name="Richards J."/>
            <person name="Rizzolo K."/>
            <person name="Roberts A."/>
            <person name="Ryan E."/>
            <person name="Saif S."/>
            <person name="Shea T."/>
            <person name="Shenoy N."/>
            <person name="Sisk P."/>
            <person name="Stolte C."/>
            <person name="Sykes S."/>
            <person name="Walk T."/>
            <person name="White J."/>
            <person name="Yu Q."/>
            <person name="Coleman M.L."/>
            <person name="Huang K.H."/>
            <person name="Weigele P.R."/>
            <person name="DeFrancesco A.S."/>
            <person name="Kern S.E."/>
            <person name="Thompson L.R."/>
            <person name="Fu R."/>
            <person name="Hombeck B."/>
            <person name="Chisholm S.W."/>
            <person name="Haas B."/>
            <person name="Nusbaum C."/>
            <person name="Birren B."/>
        </authorList>
    </citation>
    <scope>NUCLEOTIDE SEQUENCE [LARGE SCALE GENOMIC DNA]</scope>
    <source>
        <strain evidence="2">P-SSM2</strain>
    </source>
</reference>
<dbReference type="Pfam" id="PF11649">
    <property type="entry name" value="T4_neck-protein"/>
    <property type="match status" value="1"/>
</dbReference>
<organismHost>
    <name type="scientific">Prochlorococcus</name>
    <dbReference type="NCBI Taxonomy" id="1218"/>
</organismHost>
<keyword evidence="3" id="KW-1185">Reference proteome</keyword>
<evidence type="ECO:0000313" key="3">
    <source>
        <dbReference type="Proteomes" id="UP000000991"/>
    </source>
</evidence>
<organism evidence="1 3">
    <name type="scientific">Prochlorococcus phage P-SSM2</name>
    <dbReference type="NCBI Taxonomy" id="268746"/>
    <lineage>
        <taxon>Viruses</taxon>
        <taxon>Duplodnaviria</taxon>
        <taxon>Heunggongvirae</taxon>
        <taxon>Uroviricota</taxon>
        <taxon>Caudoviricetes</taxon>
        <taxon>Pantevenvirales</taxon>
        <taxon>Kyanoviridae</taxon>
        <taxon>Salacisavirus</taxon>
        <taxon>Salacisavirus pssm2</taxon>
    </lineage>
</organism>
<proteinExistence type="predicted"/>
<protein>
    <submittedName>
        <fullName evidence="1">Neck protein</fullName>
    </submittedName>
    <submittedName>
        <fullName evidence="2">Predicted protein</fullName>
    </submittedName>
</protein>
<dbReference type="KEGG" id="vg:3294259"/>
<evidence type="ECO:0000313" key="4">
    <source>
        <dbReference type="Proteomes" id="UP000013923"/>
    </source>
</evidence>
<dbReference type="Proteomes" id="UP000000991">
    <property type="component" value="Segment"/>
</dbReference>
<dbReference type="EMBL" id="GU071092">
    <property type="protein sequence ID" value="ACY76000.1"/>
    <property type="molecule type" value="Genomic_DNA"/>
</dbReference>
<dbReference type="EMBL" id="AY939844">
    <property type="protein sequence ID" value="AAX44499.1"/>
    <property type="molecule type" value="Genomic_DNA"/>
</dbReference>
<evidence type="ECO:0000313" key="1">
    <source>
        <dbReference type="EMBL" id="AAX44499.1"/>
    </source>
</evidence>
<dbReference type="Proteomes" id="UP000013923">
    <property type="component" value="Genome"/>
</dbReference>
<accession>Q58MN3</accession>
<dbReference type="OrthoDB" id="5624at10239"/>
<sequence>MALNPFFLQGTSSEQRLTQDLINEHLKIYGVEVTYIPRKYVNTKSIIEEVQSSKFDDNFAIEAYVNTYEGYGGQGDVLTKFGMSIRDEVTLTISKERFEDFIAPFMAGLDDGPGGNEEVILATRPREGDLVFFPLGSRLFEVKFVEHEDPFYQLGKNYVYQLKCELFEYEDEVIDTSIDAIDTVVQDDGYISKLQLVGIGRTAEVAASIGVGYVREIFLNNDGSGFTSPPTITFSASPAFTDARAVGILTTRANVTSIEKILMTSAGAGYITPPTITISGGGGTGAAATCSIETVYQGVVNFNVVDGGVGYGTEPSIAVTQPGAGTTAVGIASIGMAGSDQVLKSVYIGNPGRGYTATPNVIVADPPSMSGIGTFTFNEVIKGSRSGTEARVKSWDDDTKILLVSNVGIGSTVSGFYTGESIVGQESGASYALGSYNSDDANDKYNDGDEFEFNADQILDFTESNPFGNF</sequence>
<dbReference type="GeneID" id="3294259"/>
<evidence type="ECO:0000313" key="2">
    <source>
        <dbReference type="EMBL" id="ACY76000.1"/>
    </source>
</evidence>
<gene>
    <name evidence="1" type="primary">gp14</name>
    <name evidence="2" type="ORF">PCMG_00124</name>
    <name evidence="1" type="ORF">PSSM2_121</name>
</gene>
<name>Q58MN3_BPPRM</name>
<reference evidence="1 3" key="3">
    <citation type="journal article" date="2010" name="Environ. Microbiol.">
        <title>Genomic analysis of oceanic cyanobacterial myoviruses compared with T4-like myoviruses from diverse hosts and environments.</title>
        <authorList>
            <person name="Sullivan M.B."/>
            <person name="Huang K.H."/>
            <person name="Ignacio-Espinoza J.C."/>
            <person name="Berlin A.M."/>
            <person name="Kelly L."/>
            <person name="Weigele P.R."/>
            <person name="DeFrancesco A.S."/>
            <person name="Kern S.E."/>
            <person name="Thompson L.R."/>
            <person name="Young S."/>
            <person name="Yandava C."/>
            <person name="Fu R."/>
            <person name="Krastins B."/>
            <person name="Chase M."/>
            <person name="Sarracino D."/>
            <person name="Osburne M.S."/>
            <person name="Henn M.R."/>
            <person name="Chisholm S.W."/>
        </authorList>
    </citation>
    <scope>NUCLEOTIDE SEQUENCE [LARGE SCALE GENOMIC DNA]</scope>
</reference>